<keyword evidence="6 9" id="KW-0472">Membrane</keyword>
<keyword evidence="10" id="KW-1185">Reference proteome</keyword>
<comment type="cofactor">
    <cofactor evidence="8">
        <name>Zn(2+)</name>
        <dbReference type="ChEBI" id="CHEBI:29105"/>
    </cofactor>
</comment>
<keyword evidence="7" id="KW-0106">Calcium</keyword>
<comment type="subcellular location">
    <subcellularLocation>
        <location evidence="1">Membrane</location>
        <topology evidence="1">Multi-pass membrane protein</topology>
    </subcellularLocation>
</comment>
<dbReference type="WBParaSite" id="ACRNAN_Path_49.g184.t1">
    <property type="protein sequence ID" value="ACRNAN_Path_49.g184.t1"/>
    <property type="gene ID" value="ACRNAN_Path_49.g184"/>
</dbReference>
<dbReference type="Pfam" id="PF05875">
    <property type="entry name" value="Ceramidase"/>
    <property type="match status" value="1"/>
</dbReference>
<evidence type="ECO:0000313" key="11">
    <source>
        <dbReference type="WBParaSite" id="ACRNAN_Path_49.g184.t1"/>
    </source>
</evidence>
<name>A0A914C7A5_9BILA</name>
<evidence type="ECO:0000256" key="5">
    <source>
        <dbReference type="ARBA" id="ARBA00022989"/>
    </source>
</evidence>
<keyword evidence="4 9" id="KW-0378">Hydrolase</keyword>
<sequence>MFDSMDSIKNEMERWFQYETGHAWCESAYKYQTLPFVAEFFNSITNLPIIVLPLINVMMLKRYINEVNWMIILPHLLLTTNGIASTYYHSTLNLFGQIVDELSLVWIINIFLVAFFPVMKWYPDRFKQNIVQIRWAIVGATVFISALCFMKPSVNALALMCFSIPSALVIYYEGVMSSDMPEATTYSWRVFVLWGMASGCWCADRFLCDVWLYLGTPYLHAAFHLLSSLAAYYVFVMFSLLDISRRAHEHKFVAHVKYFPYETKRNVFNFPYITLIELGQRKD</sequence>
<evidence type="ECO:0000256" key="9">
    <source>
        <dbReference type="RuleBase" id="RU364079"/>
    </source>
</evidence>
<dbReference type="Proteomes" id="UP000887540">
    <property type="component" value="Unplaced"/>
</dbReference>
<comment type="similarity">
    <text evidence="2 9">Belongs to the alkaline ceramidase family.</text>
</comment>
<evidence type="ECO:0000256" key="4">
    <source>
        <dbReference type="ARBA" id="ARBA00022801"/>
    </source>
</evidence>
<evidence type="ECO:0000256" key="7">
    <source>
        <dbReference type="PIRSR" id="PIRSR608901-1"/>
    </source>
</evidence>
<comment type="function">
    <text evidence="9">Hydrolyzes the sphingolipid ceramide into sphingosine and free fatty acid.</text>
</comment>
<evidence type="ECO:0000256" key="2">
    <source>
        <dbReference type="ARBA" id="ARBA00009780"/>
    </source>
</evidence>
<dbReference type="GO" id="GO:0046872">
    <property type="term" value="F:metal ion binding"/>
    <property type="evidence" value="ECO:0007669"/>
    <property type="project" value="UniProtKB-KW"/>
</dbReference>
<accession>A0A914C7A5</accession>
<dbReference type="PANTHER" id="PTHR46139:SF3">
    <property type="entry name" value="ALKALINE CERAMIDASE"/>
    <property type="match status" value="1"/>
</dbReference>
<feature type="transmembrane region" description="Helical" evidence="9">
    <location>
        <begin position="156"/>
        <end position="174"/>
    </location>
</feature>
<protein>
    <recommendedName>
        <fullName evidence="9">Alkaline ceramidase</fullName>
        <ecNumber evidence="9">3.5.1.-</ecNumber>
    </recommendedName>
</protein>
<feature type="binding site" evidence="7">
    <location>
        <position position="39"/>
    </location>
    <ligand>
        <name>Ca(2+)</name>
        <dbReference type="ChEBI" id="CHEBI:29108"/>
    </ligand>
</feature>
<feature type="binding site" evidence="8">
    <location>
        <position position="224"/>
    </location>
    <ligand>
        <name>Zn(2+)</name>
        <dbReference type="ChEBI" id="CHEBI:29105"/>
        <note>catalytic</note>
    </ligand>
</feature>
<feature type="binding site" evidence="7">
    <location>
        <position position="24"/>
    </location>
    <ligand>
        <name>Ca(2+)</name>
        <dbReference type="ChEBI" id="CHEBI:29108"/>
    </ligand>
</feature>
<organism evidence="10 11">
    <name type="scientific">Acrobeloides nanus</name>
    <dbReference type="NCBI Taxonomy" id="290746"/>
    <lineage>
        <taxon>Eukaryota</taxon>
        <taxon>Metazoa</taxon>
        <taxon>Ecdysozoa</taxon>
        <taxon>Nematoda</taxon>
        <taxon>Chromadorea</taxon>
        <taxon>Rhabditida</taxon>
        <taxon>Tylenchina</taxon>
        <taxon>Cephalobomorpha</taxon>
        <taxon>Cephaloboidea</taxon>
        <taxon>Cephalobidae</taxon>
        <taxon>Acrobeloides</taxon>
    </lineage>
</organism>
<keyword evidence="7" id="KW-0479">Metal-binding</keyword>
<feature type="binding site" evidence="8">
    <location>
        <position position="220"/>
    </location>
    <ligand>
        <name>Zn(2+)</name>
        <dbReference type="ChEBI" id="CHEBI:29105"/>
        <note>catalytic</note>
    </ligand>
</feature>
<dbReference type="GO" id="GO:0016020">
    <property type="term" value="C:membrane"/>
    <property type="evidence" value="ECO:0007669"/>
    <property type="project" value="UniProtKB-SubCell"/>
</dbReference>
<reference evidence="11" key="1">
    <citation type="submission" date="2022-11" db="UniProtKB">
        <authorList>
            <consortium name="WormBaseParasite"/>
        </authorList>
    </citation>
    <scope>IDENTIFICATION</scope>
</reference>
<feature type="transmembrane region" description="Helical" evidence="9">
    <location>
        <begin position="218"/>
        <end position="241"/>
    </location>
</feature>
<feature type="transmembrane region" description="Helical" evidence="9">
    <location>
        <begin position="102"/>
        <end position="119"/>
    </location>
</feature>
<feature type="transmembrane region" description="Helical" evidence="9">
    <location>
        <begin position="186"/>
        <end position="206"/>
    </location>
</feature>
<dbReference type="EC" id="3.5.1.-" evidence="9"/>
<feature type="transmembrane region" description="Helical" evidence="9">
    <location>
        <begin position="40"/>
        <end position="60"/>
    </location>
</feature>
<dbReference type="GO" id="GO:0046514">
    <property type="term" value="P:ceramide catabolic process"/>
    <property type="evidence" value="ECO:0007669"/>
    <property type="project" value="TreeGrafter"/>
</dbReference>
<dbReference type="PANTHER" id="PTHR46139">
    <property type="entry name" value="ALKALINE CERAMIDASE"/>
    <property type="match status" value="1"/>
</dbReference>
<evidence type="ECO:0000256" key="6">
    <source>
        <dbReference type="ARBA" id="ARBA00023136"/>
    </source>
</evidence>
<keyword evidence="9" id="KW-0443">Lipid metabolism</keyword>
<proteinExistence type="inferred from homology"/>
<feature type="binding site" evidence="8">
    <location>
        <position position="89"/>
    </location>
    <ligand>
        <name>Zn(2+)</name>
        <dbReference type="ChEBI" id="CHEBI:29105"/>
        <note>catalytic</note>
    </ligand>
</feature>
<evidence type="ECO:0000256" key="3">
    <source>
        <dbReference type="ARBA" id="ARBA00022692"/>
    </source>
</evidence>
<feature type="binding site" evidence="7">
    <location>
        <position position="26"/>
    </location>
    <ligand>
        <name>Ca(2+)</name>
        <dbReference type="ChEBI" id="CHEBI:29108"/>
    </ligand>
</feature>
<keyword evidence="5 9" id="KW-1133">Transmembrane helix</keyword>
<dbReference type="InterPro" id="IPR008901">
    <property type="entry name" value="ACER"/>
</dbReference>
<feature type="transmembrane region" description="Helical" evidence="9">
    <location>
        <begin position="131"/>
        <end position="150"/>
    </location>
</feature>
<keyword evidence="3 9" id="KW-0812">Transmembrane</keyword>
<keyword evidence="8" id="KW-0862">Zinc</keyword>
<feature type="transmembrane region" description="Helical" evidence="9">
    <location>
        <begin position="67"/>
        <end position="90"/>
    </location>
</feature>
<dbReference type="AlphaFoldDB" id="A0A914C7A5"/>
<evidence type="ECO:0000256" key="8">
    <source>
        <dbReference type="PIRSR" id="PIRSR608901-2"/>
    </source>
</evidence>
<evidence type="ECO:0000313" key="10">
    <source>
        <dbReference type="Proteomes" id="UP000887540"/>
    </source>
</evidence>
<evidence type="ECO:0000256" key="1">
    <source>
        <dbReference type="ARBA" id="ARBA00004141"/>
    </source>
</evidence>
<dbReference type="GO" id="GO:0016811">
    <property type="term" value="F:hydrolase activity, acting on carbon-nitrogen (but not peptide) bonds, in linear amides"/>
    <property type="evidence" value="ECO:0007669"/>
    <property type="project" value="InterPro"/>
</dbReference>